<gene>
    <name evidence="2" type="ORF">HAX54_023153</name>
</gene>
<dbReference type="EMBL" id="JACEIK010002800">
    <property type="protein sequence ID" value="MCD9638933.1"/>
    <property type="molecule type" value="Genomic_DNA"/>
</dbReference>
<proteinExistence type="predicted"/>
<accession>A0ABS8UY53</accession>
<feature type="region of interest" description="Disordered" evidence="1">
    <location>
        <begin position="1"/>
        <end position="39"/>
    </location>
</feature>
<reference evidence="2 3" key="1">
    <citation type="journal article" date="2021" name="BMC Genomics">
        <title>Datura genome reveals duplications of psychoactive alkaloid biosynthetic genes and high mutation rate following tissue culture.</title>
        <authorList>
            <person name="Rajewski A."/>
            <person name="Carter-House D."/>
            <person name="Stajich J."/>
            <person name="Litt A."/>
        </authorList>
    </citation>
    <scope>NUCLEOTIDE SEQUENCE [LARGE SCALE GENOMIC DNA]</scope>
    <source>
        <strain evidence="2">AR-01</strain>
    </source>
</reference>
<protein>
    <submittedName>
        <fullName evidence="2">Uncharacterized protein</fullName>
    </submittedName>
</protein>
<keyword evidence="3" id="KW-1185">Reference proteome</keyword>
<sequence>MVFWTGMMKKKRLGEEEDLSPEEEGETESSCSEIRSNPNPYDLLWEEGELSSLFSKETESKEAWIDELSMLGISGGRCEKMTDSLVTFLCKWLSATMLHRVLDRLQPCIERSTKINFWASLELSRTKWKNVGRLIQEVACNIDFHSNKRKFGILPGVQQGDGCAI</sequence>
<feature type="compositionally biased region" description="Acidic residues" evidence="1">
    <location>
        <begin position="15"/>
        <end position="27"/>
    </location>
</feature>
<comment type="caution">
    <text evidence="2">The sequence shown here is derived from an EMBL/GenBank/DDBJ whole genome shotgun (WGS) entry which is preliminary data.</text>
</comment>
<evidence type="ECO:0000256" key="1">
    <source>
        <dbReference type="SAM" id="MobiDB-lite"/>
    </source>
</evidence>
<evidence type="ECO:0000313" key="3">
    <source>
        <dbReference type="Proteomes" id="UP000823775"/>
    </source>
</evidence>
<evidence type="ECO:0000313" key="2">
    <source>
        <dbReference type="EMBL" id="MCD9638933.1"/>
    </source>
</evidence>
<name>A0ABS8UY53_DATST</name>
<dbReference type="Proteomes" id="UP000823775">
    <property type="component" value="Unassembled WGS sequence"/>
</dbReference>
<organism evidence="2 3">
    <name type="scientific">Datura stramonium</name>
    <name type="common">Jimsonweed</name>
    <name type="synonym">Common thornapple</name>
    <dbReference type="NCBI Taxonomy" id="4076"/>
    <lineage>
        <taxon>Eukaryota</taxon>
        <taxon>Viridiplantae</taxon>
        <taxon>Streptophyta</taxon>
        <taxon>Embryophyta</taxon>
        <taxon>Tracheophyta</taxon>
        <taxon>Spermatophyta</taxon>
        <taxon>Magnoliopsida</taxon>
        <taxon>eudicotyledons</taxon>
        <taxon>Gunneridae</taxon>
        <taxon>Pentapetalae</taxon>
        <taxon>asterids</taxon>
        <taxon>lamiids</taxon>
        <taxon>Solanales</taxon>
        <taxon>Solanaceae</taxon>
        <taxon>Solanoideae</taxon>
        <taxon>Datureae</taxon>
        <taxon>Datura</taxon>
    </lineage>
</organism>